<organism evidence="2 3">
    <name type="scientific">Hyaloperonospora arabidopsidis (strain Emoy2)</name>
    <name type="common">Downy mildew agent</name>
    <name type="synonym">Peronospora arabidopsidis</name>
    <dbReference type="NCBI Taxonomy" id="559515"/>
    <lineage>
        <taxon>Eukaryota</taxon>
        <taxon>Sar</taxon>
        <taxon>Stramenopiles</taxon>
        <taxon>Oomycota</taxon>
        <taxon>Peronosporomycetes</taxon>
        <taxon>Peronosporales</taxon>
        <taxon>Peronosporaceae</taxon>
        <taxon>Hyaloperonospora</taxon>
    </lineage>
</organism>
<proteinExistence type="predicted"/>
<dbReference type="InParanoid" id="M4BK83"/>
<dbReference type="STRING" id="559515.M4BK83"/>
<dbReference type="EnsemblProtists" id="HpaT806816">
    <property type="protein sequence ID" value="HpaP806816"/>
    <property type="gene ID" value="HpaG806816"/>
</dbReference>
<dbReference type="PANTHER" id="PTHR24209:SF7">
    <property type="entry name" value="PROTEIN DA1-RELATED 2"/>
    <property type="match status" value="1"/>
</dbReference>
<sequence>MQVMPFWNLNYCAEHDNCDRCCSCQRVEAQGVVKEVWAYMKDIGINLPESSVLNEHKKANVSTIVNKPVKCPVTRGLCISEVSQIQHMVRTGKQAVSRVASIETVTTHAYIKLSDNFPNSIPPKYRHVIERKESKTRAYESRLRKFYMQQLKHDLSAIYGDGFREAYKAYKRVNSLQQMFDAIRHHASFP</sequence>
<keyword evidence="3" id="KW-1185">Reference proteome</keyword>
<dbReference type="eggNOG" id="KOG1703">
    <property type="taxonomic scope" value="Eukaryota"/>
</dbReference>
<accession>M4BK83</accession>
<reference evidence="2" key="2">
    <citation type="submission" date="2015-06" db="UniProtKB">
        <authorList>
            <consortium name="EnsemblProtists"/>
        </authorList>
    </citation>
    <scope>IDENTIFICATION</scope>
    <source>
        <strain evidence="2">Emoy2</strain>
    </source>
</reference>
<evidence type="ECO:0000313" key="3">
    <source>
        <dbReference type="Proteomes" id="UP000011713"/>
    </source>
</evidence>
<dbReference type="Pfam" id="PF12315">
    <property type="entry name" value="DA1-like"/>
    <property type="match status" value="1"/>
</dbReference>
<dbReference type="InterPro" id="IPR045218">
    <property type="entry name" value="DA1-like"/>
</dbReference>
<evidence type="ECO:0000313" key="2">
    <source>
        <dbReference type="EnsemblProtists" id="HpaP806816"/>
    </source>
</evidence>
<feature type="domain" description="Protein DA1-like" evidence="1">
    <location>
        <begin position="130"/>
        <end position="185"/>
    </location>
</feature>
<name>M4BK83_HYAAE</name>
<dbReference type="Proteomes" id="UP000011713">
    <property type="component" value="Unassembled WGS sequence"/>
</dbReference>
<evidence type="ECO:0000259" key="1">
    <source>
        <dbReference type="Pfam" id="PF12315"/>
    </source>
</evidence>
<reference evidence="3" key="1">
    <citation type="journal article" date="2010" name="Science">
        <title>Signatures of adaptation to obligate biotrophy in the Hyaloperonospora arabidopsidis genome.</title>
        <authorList>
            <person name="Baxter L."/>
            <person name="Tripathy S."/>
            <person name="Ishaque N."/>
            <person name="Boot N."/>
            <person name="Cabral A."/>
            <person name="Kemen E."/>
            <person name="Thines M."/>
            <person name="Ah-Fong A."/>
            <person name="Anderson R."/>
            <person name="Badejoko W."/>
            <person name="Bittner-Eddy P."/>
            <person name="Boore J.L."/>
            <person name="Chibucos M.C."/>
            <person name="Coates M."/>
            <person name="Dehal P."/>
            <person name="Delehaunty K."/>
            <person name="Dong S."/>
            <person name="Downton P."/>
            <person name="Dumas B."/>
            <person name="Fabro G."/>
            <person name="Fronick C."/>
            <person name="Fuerstenberg S.I."/>
            <person name="Fulton L."/>
            <person name="Gaulin E."/>
            <person name="Govers F."/>
            <person name="Hughes L."/>
            <person name="Humphray S."/>
            <person name="Jiang R.H."/>
            <person name="Judelson H."/>
            <person name="Kamoun S."/>
            <person name="Kyung K."/>
            <person name="Meijer H."/>
            <person name="Minx P."/>
            <person name="Morris P."/>
            <person name="Nelson J."/>
            <person name="Phuntumart V."/>
            <person name="Qutob D."/>
            <person name="Rehmany A."/>
            <person name="Rougon-Cardoso A."/>
            <person name="Ryden P."/>
            <person name="Torto-Alalibo T."/>
            <person name="Studholme D."/>
            <person name="Wang Y."/>
            <person name="Win J."/>
            <person name="Wood J."/>
            <person name="Clifton S.W."/>
            <person name="Rogers J."/>
            <person name="Van den Ackerveken G."/>
            <person name="Jones J.D."/>
            <person name="McDowell J.M."/>
            <person name="Beynon J."/>
            <person name="Tyler B.M."/>
        </authorList>
    </citation>
    <scope>NUCLEOTIDE SEQUENCE [LARGE SCALE GENOMIC DNA]</scope>
    <source>
        <strain evidence="3">Emoy2</strain>
    </source>
</reference>
<dbReference type="EMBL" id="JH598343">
    <property type="status" value="NOT_ANNOTATED_CDS"/>
    <property type="molecule type" value="Genomic_DNA"/>
</dbReference>
<dbReference type="InterPro" id="IPR022087">
    <property type="entry name" value="DA1-like_dom"/>
</dbReference>
<dbReference type="VEuPathDB" id="FungiDB:HpaG806816"/>
<dbReference type="PANTHER" id="PTHR24209">
    <property type="entry name" value="PROTEIN DA1-RELATED 2"/>
    <property type="match status" value="1"/>
</dbReference>
<protein>
    <recommendedName>
        <fullName evidence="1">Protein DA1-like domain-containing protein</fullName>
    </recommendedName>
</protein>
<dbReference type="AlphaFoldDB" id="M4BK83"/>
<dbReference type="HOGENOM" id="CLU_1430556_0_0_1"/>